<sequence length="288" mass="31545">MASAASLEQVIKIFSRIRNARNRQQDMPDVLAQHEKVISGTAAVVTAVEQEDELNTEAILQTMHSVKSVSEQLSSFVRDLSGKMGRGAAQDFTHQLFKGSSDEKRLASLVALLTSHSANLSVAVSTAQVGLMKGPNGTRVIDAEQMRSVDQRLQKVTKGLARLEIARILDYVEPDENGHITLSDDDIAAMIQACQTDSDTGMQFEEDEKAAFASGKTARIVKFNATGKHALQINAPIGQDMWADKDIVIVKRNVASSESVQANVPMENPELFLQTLRHLYPTGFTRDH</sequence>
<accession>A0A8H5IZ07</accession>
<dbReference type="AlphaFoldDB" id="A0A8H5IZ07"/>
<protein>
    <submittedName>
        <fullName evidence="1">Uncharacterized protein</fullName>
    </submittedName>
</protein>
<reference evidence="1 2" key="1">
    <citation type="submission" date="2020-05" db="EMBL/GenBank/DDBJ databases">
        <title>Identification and distribution of gene clusters putatively required for synthesis of sphingolipid metabolism inhibitors in phylogenetically diverse species of the filamentous fungus Fusarium.</title>
        <authorList>
            <person name="Kim H.-S."/>
            <person name="Busman M."/>
            <person name="Brown D.W."/>
            <person name="Divon H."/>
            <person name="Uhlig S."/>
            <person name="Proctor R.H."/>
        </authorList>
    </citation>
    <scope>NUCLEOTIDE SEQUENCE [LARGE SCALE GENOMIC DNA]</scope>
    <source>
        <strain evidence="1 2">NRRL 53147</strain>
    </source>
</reference>
<gene>
    <name evidence="1" type="ORF">FMEXI_7111</name>
</gene>
<keyword evidence="2" id="KW-1185">Reference proteome</keyword>
<evidence type="ECO:0000313" key="2">
    <source>
        <dbReference type="Proteomes" id="UP000522262"/>
    </source>
</evidence>
<dbReference type="EMBL" id="JAAOAM010000153">
    <property type="protein sequence ID" value="KAF5543331.1"/>
    <property type="molecule type" value="Genomic_DNA"/>
</dbReference>
<evidence type="ECO:0000313" key="1">
    <source>
        <dbReference type="EMBL" id="KAF5543331.1"/>
    </source>
</evidence>
<organism evidence="1 2">
    <name type="scientific">Fusarium mexicanum</name>
    <dbReference type="NCBI Taxonomy" id="751941"/>
    <lineage>
        <taxon>Eukaryota</taxon>
        <taxon>Fungi</taxon>
        <taxon>Dikarya</taxon>
        <taxon>Ascomycota</taxon>
        <taxon>Pezizomycotina</taxon>
        <taxon>Sordariomycetes</taxon>
        <taxon>Hypocreomycetidae</taxon>
        <taxon>Hypocreales</taxon>
        <taxon>Nectriaceae</taxon>
        <taxon>Fusarium</taxon>
        <taxon>Fusarium fujikuroi species complex</taxon>
    </lineage>
</organism>
<dbReference type="Proteomes" id="UP000522262">
    <property type="component" value="Unassembled WGS sequence"/>
</dbReference>
<proteinExistence type="predicted"/>
<comment type="caution">
    <text evidence="1">The sequence shown here is derived from an EMBL/GenBank/DDBJ whole genome shotgun (WGS) entry which is preliminary data.</text>
</comment>
<name>A0A8H5IZ07_9HYPO</name>